<dbReference type="Proteomes" id="UP000053593">
    <property type="component" value="Unassembled WGS sequence"/>
</dbReference>
<keyword evidence="2" id="KW-1185">Reference proteome</keyword>
<reference evidence="1 2" key="1">
    <citation type="submission" date="2014-04" db="EMBL/GenBank/DDBJ databases">
        <title>Evolutionary Origins and Diversification of the Mycorrhizal Mutualists.</title>
        <authorList>
            <consortium name="DOE Joint Genome Institute"/>
            <consortium name="Mycorrhizal Genomics Consortium"/>
            <person name="Kohler A."/>
            <person name="Kuo A."/>
            <person name="Nagy L.G."/>
            <person name="Floudas D."/>
            <person name="Copeland A."/>
            <person name="Barry K.W."/>
            <person name="Cichocki N."/>
            <person name="Veneault-Fourrey C."/>
            <person name="LaButti K."/>
            <person name="Lindquist E.A."/>
            <person name="Lipzen A."/>
            <person name="Lundell T."/>
            <person name="Morin E."/>
            <person name="Murat C."/>
            <person name="Riley R."/>
            <person name="Ohm R."/>
            <person name="Sun H."/>
            <person name="Tunlid A."/>
            <person name="Henrissat B."/>
            <person name="Grigoriev I.V."/>
            <person name="Hibbett D.S."/>
            <person name="Martin F."/>
        </authorList>
    </citation>
    <scope>NUCLEOTIDE SEQUENCE [LARGE SCALE GENOMIC DNA]</scope>
    <source>
        <strain evidence="1 2">FD-317 M1</strain>
    </source>
</reference>
<gene>
    <name evidence="1" type="ORF">GYMLUDRAFT_253630</name>
</gene>
<dbReference type="EMBL" id="KN835049">
    <property type="protein sequence ID" value="KIK49739.1"/>
    <property type="molecule type" value="Genomic_DNA"/>
</dbReference>
<evidence type="ECO:0000313" key="1">
    <source>
        <dbReference type="EMBL" id="KIK49739.1"/>
    </source>
</evidence>
<dbReference type="AlphaFoldDB" id="A0A0D0BJN3"/>
<accession>A0A0D0BJN3</accession>
<evidence type="ECO:0000313" key="2">
    <source>
        <dbReference type="Proteomes" id="UP000053593"/>
    </source>
</evidence>
<name>A0A0D0BJN3_9AGAR</name>
<organism evidence="1 2">
    <name type="scientific">Collybiopsis luxurians FD-317 M1</name>
    <dbReference type="NCBI Taxonomy" id="944289"/>
    <lineage>
        <taxon>Eukaryota</taxon>
        <taxon>Fungi</taxon>
        <taxon>Dikarya</taxon>
        <taxon>Basidiomycota</taxon>
        <taxon>Agaricomycotina</taxon>
        <taxon>Agaricomycetes</taxon>
        <taxon>Agaricomycetidae</taxon>
        <taxon>Agaricales</taxon>
        <taxon>Marasmiineae</taxon>
        <taxon>Omphalotaceae</taxon>
        <taxon>Collybiopsis</taxon>
        <taxon>Collybiopsis luxurians</taxon>
    </lineage>
</organism>
<sequence>MEGAEEYTIPRAAAYISSTEGLLAIEGQGMLLDVEEDDLILSFLKTVSIYSRMHSVVLITYRIPSLEDYEVCDESTIESVPGHIDYRTSLTSYPVSVEPETRSGNSVQRISRLEPSSAWVSVDATLCFPPSSTPFPAFSFVASLLPTSLARILPIEPSMSKTPSATPTTGSLGTLTFEIRPTIPAPSIQRFEWFNVPTSPRDDVRMKRSLEDGTRSIRLHLVRVR</sequence>
<proteinExistence type="predicted"/>
<protein>
    <submittedName>
        <fullName evidence="1">Uncharacterized protein</fullName>
    </submittedName>
</protein>
<dbReference type="HOGENOM" id="CLU_078016_0_0_1"/>